<dbReference type="Proteomes" id="UP001530377">
    <property type="component" value="Unassembled WGS sequence"/>
</dbReference>
<dbReference type="EMBL" id="JALLPB020000323">
    <property type="protein sequence ID" value="KAL3810500.1"/>
    <property type="molecule type" value="Genomic_DNA"/>
</dbReference>
<name>A0ABD3RBW5_9STRA</name>
<reference evidence="2 3" key="1">
    <citation type="submission" date="2024-10" db="EMBL/GenBank/DDBJ databases">
        <title>Updated reference genomes for cyclostephanoid diatoms.</title>
        <authorList>
            <person name="Roberts W.R."/>
            <person name="Alverson A.J."/>
        </authorList>
    </citation>
    <scope>NUCLEOTIDE SEQUENCE [LARGE SCALE GENOMIC DNA]</scope>
    <source>
        <strain evidence="2 3">AJA228-03</strain>
    </source>
</reference>
<feature type="region of interest" description="Disordered" evidence="1">
    <location>
        <begin position="195"/>
        <end position="242"/>
    </location>
</feature>
<gene>
    <name evidence="2" type="ORF">ACHAXA_005642</name>
</gene>
<sequence length="242" mass="27584">SCEKLWKNSSEEERRIPTGSNHKLDKMANKAEISDEEWEKMKFMISDQIDNVDASLNELKDNGSLETIAQMIKRGDKIPSARLQAWYHGMLEVEYCNRPLLVSQKLQYMYRTHAGNSRDDAPLSFIIDTTLTAPSSANEEWKRRGGRPLESAESIVARLERKKDLTVVERQELWLAKKNLKTGTLKSIIEAQKLQERAMTAPDLRSPGGKKRPRKSVSGPVANNNQKRKRSRRFTSSSTGKP</sequence>
<protein>
    <submittedName>
        <fullName evidence="2">Uncharacterized protein</fullName>
    </submittedName>
</protein>
<feature type="non-terminal residue" evidence="2">
    <location>
        <position position="1"/>
    </location>
</feature>
<accession>A0ABD3RBW5</accession>
<comment type="caution">
    <text evidence="2">The sequence shown here is derived from an EMBL/GenBank/DDBJ whole genome shotgun (WGS) entry which is preliminary data.</text>
</comment>
<evidence type="ECO:0000313" key="3">
    <source>
        <dbReference type="Proteomes" id="UP001530377"/>
    </source>
</evidence>
<evidence type="ECO:0000313" key="2">
    <source>
        <dbReference type="EMBL" id="KAL3810500.1"/>
    </source>
</evidence>
<proteinExistence type="predicted"/>
<evidence type="ECO:0000256" key="1">
    <source>
        <dbReference type="SAM" id="MobiDB-lite"/>
    </source>
</evidence>
<feature type="region of interest" description="Disordered" evidence="1">
    <location>
        <begin position="1"/>
        <end position="23"/>
    </location>
</feature>
<keyword evidence="3" id="KW-1185">Reference proteome</keyword>
<organism evidence="2 3">
    <name type="scientific">Cyclostephanos tholiformis</name>
    <dbReference type="NCBI Taxonomy" id="382380"/>
    <lineage>
        <taxon>Eukaryota</taxon>
        <taxon>Sar</taxon>
        <taxon>Stramenopiles</taxon>
        <taxon>Ochrophyta</taxon>
        <taxon>Bacillariophyta</taxon>
        <taxon>Coscinodiscophyceae</taxon>
        <taxon>Thalassiosirophycidae</taxon>
        <taxon>Stephanodiscales</taxon>
        <taxon>Stephanodiscaceae</taxon>
        <taxon>Cyclostephanos</taxon>
    </lineage>
</organism>
<dbReference type="AlphaFoldDB" id="A0ABD3RBW5"/>